<reference evidence="1" key="1">
    <citation type="submission" date="2021-07" db="EMBL/GenBank/DDBJ databases">
        <title>Genome Resource of American Ginseng Black Spot Pathogen Alternaria panax.</title>
        <authorList>
            <person name="Qiu C."/>
            <person name="Wang W."/>
            <person name="Liu Z."/>
        </authorList>
    </citation>
    <scope>NUCLEOTIDE SEQUENCE</scope>
    <source>
        <strain evidence="1">BNCC115425</strain>
    </source>
</reference>
<proteinExistence type="predicted"/>
<sequence length="349" mass="37904">MWWSQGLESAIDANVDKAIDKLGSAINQAANTQVDKALEKLGEETTKLYKILEPLLGTAQTAVTAGTIIASGVGFAMAASSLLQTYKVLHGTDATSALMKLGVSIDASLRTAADSLEAINARGSQDKFGKHVYRYVEMMTQHSSPDDYYFVFHPGTDWYPRFNEMNKQYPLPRCAAIFSNFYTMLIYLHVFRKAAGKSARINVLMPAEHWVHLEKPVDLDEILAPIRFHGHKHASGRPYVHVDMPGVPHDVFSDVVNVTKVPQSIGKWTGSNTTGWAVGVPTTAATILGSLLMVGICPPLVWVGIGGIVGSPVTGYFAGAAARDAVYDHMVECEEGDLRKDFSVSNTTS</sequence>
<dbReference type="EMBL" id="JAANER010000008">
    <property type="protein sequence ID" value="KAG9187036.1"/>
    <property type="molecule type" value="Genomic_DNA"/>
</dbReference>
<dbReference type="AlphaFoldDB" id="A0AAD4FDF7"/>
<organism evidence="1 2">
    <name type="scientific">Alternaria panax</name>
    <dbReference type="NCBI Taxonomy" id="48097"/>
    <lineage>
        <taxon>Eukaryota</taxon>
        <taxon>Fungi</taxon>
        <taxon>Dikarya</taxon>
        <taxon>Ascomycota</taxon>
        <taxon>Pezizomycotina</taxon>
        <taxon>Dothideomycetes</taxon>
        <taxon>Pleosporomycetidae</taxon>
        <taxon>Pleosporales</taxon>
        <taxon>Pleosporineae</taxon>
        <taxon>Pleosporaceae</taxon>
        <taxon>Alternaria</taxon>
        <taxon>Alternaria sect. Panax</taxon>
    </lineage>
</organism>
<evidence type="ECO:0000313" key="1">
    <source>
        <dbReference type="EMBL" id="KAG9187036.1"/>
    </source>
</evidence>
<protein>
    <submittedName>
        <fullName evidence="1">Uncharacterized protein</fullName>
    </submittedName>
</protein>
<dbReference type="Pfam" id="PF20219">
    <property type="entry name" value="DUF6579"/>
    <property type="match status" value="1"/>
</dbReference>
<gene>
    <name evidence="1" type="ORF">G6011_10144</name>
</gene>
<dbReference type="Proteomes" id="UP001199106">
    <property type="component" value="Unassembled WGS sequence"/>
</dbReference>
<dbReference type="InterPro" id="IPR046486">
    <property type="entry name" value="DUF6579"/>
</dbReference>
<name>A0AAD4FDF7_9PLEO</name>
<keyword evidence="2" id="KW-1185">Reference proteome</keyword>
<evidence type="ECO:0000313" key="2">
    <source>
        <dbReference type="Proteomes" id="UP001199106"/>
    </source>
</evidence>
<comment type="caution">
    <text evidence="1">The sequence shown here is derived from an EMBL/GenBank/DDBJ whole genome shotgun (WGS) entry which is preliminary data.</text>
</comment>
<accession>A0AAD4FDF7</accession>